<dbReference type="Proteomes" id="UP000321750">
    <property type="component" value="Unassembled WGS sequence"/>
</dbReference>
<sequence>MSRLVRTETLTGEIALATQGFEIPTELREFADKSVEQARTAFGSFFSGALKTSEQLQSTGVNVQSTVHAAILKGIDHAQSNANATFDFTQKLFRARDLREAFELQSEYVKSQFATLQSQVKEYGALAQKTAH</sequence>
<evidence type="ECO:0000313" key="2">
    <source>
        <dbReference type="EMBL" id="GEP08452.1"/>
    </source>
</evidence>
<dbReference type="Pfam" id="PF09361">
    <property type="entry name" value="Phasin_2"/>
    <property type="match status" value="1"/>
</dbReference>
<dbReference type="InterPro" id="IPR010234">
    <property type="entry name" value="Phasin_subfam-2"/>
</dbReference>
<dbReference type="NCBIfam" id="TIGR01985">
    <property type="entry name" value="phasin_2"/>
    <property type="match status" value="1"/>
</dbReference>
<protein>
    <recommendedName>
        <fullName evidence="1">Phasin domain-containing protein</fullName>
    </recommendedName>
</protein>
<dbReference type="AlphaFoldDB" id="A0A512JEV1"/>
<keyword evidence="3" id="KW-1185">Reference proteome</keyword>
<feature type="domain" description="Phasin" evidence="1">
    <location>
        <begin position="51"/>
        <end position="131"/>
    </location>
</feature>
<accession>A0A512JEV1</accession>
<gene>
    <name evidence="2" type="ORF">MGN01_02970</name>
</gene>
<evidence type="ECO:0000259" key="1">
    <source>
        <dbReference type="Pfam" id="PF09361"/>
    </source>
</evidence>
<reference evidence="2 3" key="1">
    <citation type="submission" date="2019-07" db="EMBL/GenBank/DDBJ databases">
        <title>Whole genome shotgun sequence of Methylobacterium gnaphalii NBRC 107716.</title>
        <authorList>
            <person name="Hosoyama A."/>
            <person name="Uohara A."/>
            <person name="Ohji S."/>
            <person name="Ichikawa N."/>
        </authorList>
    </citation>
    <scope>NUCLEOTIDE SEQUENCE [LARGE SCALE GENOMIC DNA]</scope>
    <source>
        <strain evidence="2 3">NBRC 107716</strain>
    </source>
</reference>
<organism evidence="2 3">
    <name type="scientific">Methylobacterium gnaphalii</name>
    <dbReference type="NCBI Taxonomy" id="1010610"/>
    <lineage>
        <taxon>Bacteria</taxon>
        <taxon>Pseudomonadati</taxon>
        <taxon>Pseudomonadota</taxon>
        <taxon>Alphaproteobacteria</taxon>
        <taxon>Hyphomicrobiales</taxon>
        <taxon>Methylobacteriaceae</taxon>
        <taxon>Methylobacterium</taxon>
    </lineage>
</organism>
<name>A0A512JEV1_9HYPH</name>
<proteinExistence type="predicted"/>
<dbReference type="InterPro" id="IPR018968">
    <property type="entry name" value="Phasin"/>
</dbReference>
<comment type="caution">
    <text evidence="2">The sequence shown here is derived from an EMBL/GenBank/DDBJ whole genome shotgun (WGS) entry which is preliminary data.</text>
</comment>
<dbReference type="EMBL" id="BJZV01000001">
    <property type="protein sequence ID" value="GEP08452.1"/>
    <property type="molecule type" value="Genomic_DNA"/>
</dbReference>
<evidence type="ECO:0000313" key="3">
    <source>
        <dbReference type="Proteomes" id="UP000321750"/>
    </source>
</evidence>